<evidence type="ECO:0000256" key="1">
    <source>
        <dbReference type="ARBA" id="ARBA00005443"/>
    </source>
</evidence>
<evidence type="ECO:0000256" key="2">
    <source>
        <dbReference type="ARBA" id="ARBA00023010"/>
    </source>
</evidence>
<dbReference type="GeneID" id="43593069"/>
<dbReference type="InterPro" id="IPR036388">
    <property type="entry name" value="WH-like_DNA-bd_sf"/>
</dbReference>
<sequence>MSDSDPEGKKPGVPLWQLKSQEKKESMEESTEPAPTPESTSRDEVLEQAKKFLEEDEAKDASTDKKIAFLESKGVRSEEITELLGVTRNTEASNPAPSQAPQTQSPASVKPPTPQVSSPIQARQPYTQAPSAPQGPPIITYPEFLVTPQERKPLVTKPRLLATLYAFGALSTILYGTNTYLVTPMIESLTKSRLSLNSTATSNLEKLIAKLESLVSTIPIYTPKQQSIQVGDDIIGGDESEDEDPTELFHRDIGVQTSPSHSQNPSRPGSPVPDSVTEINKHVSRLSTLSTHINGLVSDSTSEGQDTSELETTIGVLREYLDGIAYTPPSYGYGLSGSFGGYNGSGDGKDKENDEIAKVKAGIRGVKGVLLSARSFPRGVAVGGGGVR</sequence>
<keyword evidence="2" id="KW-0811">Translocation</keyword>
<evidence type="ECO:0000256" key="6">
    <source>
        <dbReference type="ARBA" id="ARBA00046271"/>
    </source>
</evidence>
<comment type="caution">
    <text evidence="10">The sequence shown here is derived from an EMBL/GenBank/DDBJ whole genome shotgun (WGS) entry which is preliminary data.</text>
</comment>
<dbReference type="PANTHER" id="PTHR23058:SF5">
    <property type="entry name" value="PEROXISOMAL MEMBRANE PROTEIN PEX14"/>
    <property type="match status" value="1"/>
</dbReference>
<name>A0A370TXI4_9HELO</name>
<dbReference type="GO" id="GO:0005778">
    <property type="term" value="C:peroxisomal membrane"/>
    <property type="evidence" value="ECO:0007669"/>
    <property type="project" value="UniProtKB-SubCell"/>
</dbReference>
<dbReference type="Pfam" id="PF04695">
    <property type="entry name" value="Pex14_N"/>
    <property type="match status" value="1"/>
</dbReference>
<comment type="similarity">
    <text evidence="1 7">Belongs to the peroxin-14 family.</text>
</comment>
<reference evidence="10 11" key="1">
    <citation type="journal article" date="2018" name="IMA Fungus">
        <title>IMA Genome-F 9: Draft genome sequence of Annulohypoxylon stygium, Aspergillus mulundensis, Berkeleyomyces basicola (syn. Thielaviopsis basicola), Ceratocystis smalleyi, two Cercospora beticola strains, Coleophoma cylindrospora, Fusarium fracticaudum, Phialophora cf. hyalina, and Morchella septimelata.</title>
        <authorList>
            <person name="Wingfield B.D."/>
            <person name="Bills G.F."/>
            <person name="Dong Y."/>
            <person name="Huang W."/>
            <person name="Nel W.J."/>
            <person name="Swalarsk-Parry B.S."/>
            <person name="Vaghefi N."/>
            <person name="Wilken P.M."/>
            <person name="An Z."/>
            <person name="de Beer Z.W."/>
            <person name="De Vos L."/>
            <person name="Chen L."/>
            <person name="Duong T.A."/>
            <person name="Gao Y."/>
            <person name="Hammerbacher A."/>
            <person name="Kikkert J.R."/>
            <person name="Li Y."/>
            <person name="Li H."/>
            <person name="Li K."/>
            <person name="Li Q."/>
            <person name="Liu X."/>
            <person name="Ma X."/>
            <person name="Naidoo K."/>
            <person name="Pethybridge S.J."/>
            <person name="Sun J."/>
            <person name="Steenkamp E.T."/>
            <person name="van der Nest M.A."/>
            <person name="van Wyk S."/>
            <person name="Wingfield M.J."/>
            <person name="Xiong C."/>
            <person name="Yue Q."/>
            <person name="Zhang X."/>
        </authorList>
    </citation>
    <scope>NUCLEOTIDE SEQUENCE [LARGE SCALE GENOMIC DNA]</scope>
    <source>
        <strain evidence="10 11">BP 5553</strain>
    </source>
</reference>
<evidence type="ECO:0000256" key="7">
    <source>
        <dbReference type="RuleBase" id="RU367032"/>
    </source>
</evidence>
<comment type="function">
    <text evidence="7">Component of the PEX13-PEX14 docking complex, a translocon channel that specifically mediates the import of peroxisomal cargo proteins bound to PEX5 receptor. The PEX13-PEX14 docking complex forms a large import pore which can be opened to a diameter of about 9 nm. Mechanistically, PEX5 receptor along with cargo proteins associates with the PEX14 subunit of the PEX13-PEX14 docking complex in the cytosol, leading to the insertion of the receptor into the organelle membrane with the concomitant translocation of the cargo into the peroxisome matrix.</text>
</comment>
<dbReference type="Proteomes" id="UP000254866">
    <property type="component" value="Unassembled WGS sequence"/>
</dbReference>
<dbReference type="Gene3D" id="1.10.10.10">
    <property type="entry name" value="Winged helix-like DNA-binding domain superfamily/Winged helix DNA-binding domain"/>
    <property type="match status" value="1"/>
</dbReference>
<keyword evidence="11" id="KW-1185">Reference proteome</keyword>
<dbReference type="GO" id="GO:0016560">
    <property type="term" value="P:protein import into peroxisome matrix, docking"/>
    <property type="evidence" value="ECO:0007669"/>
    <property type="project" value="UniProtKB-UniRule"/>
</dbReference>
<feature type="region of interest" description="Disordered" evidence="8">
    <location>
        <begin position="255"/>
        <end position="276"/>
    </location>
</feature>
<keyword evidence="3 7" id="KW-0576">Peroxisome</keyword>
<evidence type="ECO:0000313" key="11">
    <source>
        <dbReference type="Proteomes" id="UP000254866"/>
    </source>
</evidence>
<keyword evidence="7" id="KW-0813">Transport</keyword>
<feature type="domain" description="Peroxisome membrane anchor protein Pex14p N-terminal" evidence="9">
    <location>
        <begin position="42"/>
        <end position="85"/>
    </location>
</feature>
<dbReference type="GO" id="GO:0005102">
    <property type="term" value="F:signaling receptor binding"/>
    <property type="evidence" value="ECO:0007669"/>
    <property type="project" value="TreeGrafter"/>
</dbReference>
<evidence type="ECO:0000256" key="8">
    <source>
        <dbReference type="SAM" id="MobiDB-lite"/>
    </source>
</evidence>
<dbReference type="AlphaFoldDB" id="A0A370TXI4"/>
<evidence type="ECO:0000256" key="3">
    <source>
        <dbReference type="ARBA" id="ARBA00023140"/>
    </source>
</evidence>
<evidence type="ECO:0000313" key="10">
    <source>
        <dbReference type="EMBL" id="RDL40241.1"/>
    </source>
</evidence>
<keyword evidence="7" id="KW-0472">Membrane</keyword>
<gene>
    <name evidence="10" type="ORF">BP5553_00220</name>
</gene>
<comment type="subcellular location">
    <subcellularLocation>
        <location evidence="6 7">Peroxisome membrane</location>
    </subcellularLocation>
</comment>
<dbReference type="GO" id="GO:1990429">
    <property type="term" value="C:peroxisomal importomer complex"/>
    <property type="evidence" value="ECO:0007669"/>
    <property type="project" value="TreeGrafter"/>
</dbReference>
<dbReference type="InterPro" id="IPR025655">
    <property type="entry name" value="PEX14"/>
</dbReference>
<dbReference type="EMBL" id="NPIC01000001">
    <property type="protein sequence ID" value="RDL40241.1"/>
    <property type="molecule type" value="Genomic_DNA"/>
</dbReference>
<dbReference type="InterPro" id="IPR006785">
    <property type="entry name" value="Pex14_N"/>
</dbReference>
<feature type="compositionally biased region" description="Basic and acidic residues" evidence="8">
    <location>
        <begin position="40"/>
        <end position="79"/>
    </location>
</feature>
<feature type="compositionally biased region" description="Polar residues" evidence="8">
    <location>
        <begin position="115"/>
        <end position="131"/>
    </location>
</feature>
<evidence type="ECO:0000256" key="4">
    <source>
        <dbReference type="ARBA" id="ARBA00029502"/>
    </source>
</evidence>
<feature type="region of interest" description="Disordered" evidence="8">
    <location>
        <begin position="1"/>
        <end position="135"/>
    </location>
</feature>
<feature type="compositionally biased region" description="Basic and acidic residues" evidence="8">
    <location>
        <begin position="1"/>
        <end position="10"/>
    </location>
</feature>
<dbReference type="OrthoDB" id="441517at2759"/>
<feature type="compositionally biased region" description="Polar residues" evidence="8">
    <location>
        <begin position="255"/>
        <end position="267"/>
    </location>
</feature>
<dbReference type="PANTHER" id="PTHR23058">
    <property type="entry name" value="PEROXISOMAL MEMBRANE PROTEIN PEX14"/>
    <property type="match status" value="1"/>
</dbReference>
<evidence type="ECO:0000256" key="5">
    <source>
        <dbReference type="ARBA" id="ARBA00029691"/>
    </source>
</evidence>
<organism evidence="10 11">
    <name type="scientific">Venustampulla echinocandica</name>
    <dbReference type="NCBI Taxonomy" id="2656787"/>
    <lineage>
        <taxon>Eukaryota</taxon>
        <taxon>Fungi</taxon>
        <taxon>Dikarya</taxon>
        <taxon>Ascomycota</taxon>
        <taxon>Pezizomycotina</taxon>
        <taxon>Leotiomycetes</taxon>
        <taxon>Helotiales</taxon>
        <taxon>Pleuroascaceae</taxon>
        <taxon>Venustampulla</taxon>
    </lineage>
</organism>
<protein>
    <recommendedName>
        <fullName evidence="4 7">Peroxisomal membrane protein PEX14</fullName>
    </recommendedName>
    <alternativeName>
        <fullName evidence="5 7">Peroxin-14</fullName>
    </alternativeName>
</protein>
<keyword evidence="7" id="KW-0653">Protein transport</keyword>
<dbReference type="RefSeq" id="XP_031872897.1">
    <property type="nucleotide sequence ID" value="XM_032008843.1"/>
</dbReference>
<feature type="compositionally biased region" description="Low complexity" evidence="8">
    <location>
        <begin position="92"/>
        <end position="108"/>
    </location>
</feature>
<proteinExistence type="inferred from homology"/>
<evidence type="ECO:0000259" key="9">
    <source>
        <dbReference type="Pfam" id="PF04695"/>
    </source>
</evidence>
<accession>A0A370TXI4</accession>